<proteinExistence type="predicted"/>
<protein>
    <submittedName>
        <fullName evidence="2">Uncharacterized protein</fullName>
    </submittedName>
</protein>
<evidence type="ECO:0000313" key="2">
    <source>
        <dbReference type="WBParaSite" id="Gr19_v10_g16191.t1"/>
    </source>
</evidence>
<dbReference type="AlphaFoldDB" id="A0A914HC96"/>
<name>A0A914HC96_GLORO</name>
<accession>A0A914HC96</accession>
<dbReference type="Proteomes" id="UP000887572">
    <property type="component" value="Unplaced"/>
</dbReference>
<evidence type="ECO:0000313" key="1">
    <source>
        <dbReference type="Proteomes" id="UP000887572"/>
    </source>
</evidence>
<reference evidence="2" key="1">
    <citation type="submission" date="2022-11" db="UniProtKB">
        <authorList>
            <consortium name="WormBaseParasite"/>
        </authorList>
    </citation>
    <scope>IDENTIFICATION</scope>
</reference>
<sequence>MHRELRILKTFPAKHRNNSLGWEYEVTEWASTPGLTPVFEGAAEERWVCLLSVLDSSPRGRVNHVGVSQQSVVITPVFSALPMFAGQINFVRKNLCDRLGKAVAEPPPQNSGKRRGKL</sequence>
<organism evidence="1 2">
    <name type="scientific">Globodera rostochiensis</name>
    <name type="common">Golden nematode worm</name>
    <name type="synonym">Heterodera rostochiensis</name>
    <dbReference type="NCBI Taxonomy" id="31243"/>
    <lineage>
        <taxon>Eukaryota</taxon>
        <taxon>Metazoa</taxon>
        <taxon>Ecdysozoa</taxon>
        <taxon>Nematoda</taxon>
        <taxon>Chromadorea</taxon>
        <taxon>Rhabditida</taxon>
        <taxon>Tylenchina</taxon>
        <taxon>Tylenchomorpha</taxon>
        <taxon>Tylenchoidea</taxon>
        <taxon>Heteroderidae</taxon>
        <taxon>Heteroderinae</taxon>
        <taxon>Globodera</taxon>
    </lineage>
</organism>
<keyword evidence="1" id="KW-1185">Reference proteome</keyword>
<dbReference type="WBParaSite" id="Gr19_v10_g16191.t1">
    <property type="protein sequence ID" value="Gr19_v10_g16191.t1"/>
    <property type="gene ID" value="Gr19_v10_g16191"/>
</dbReference>